<evidence type="ECO:0000313" key="2">
    <source>
        <dbReference type="Proteomes" id="UP000233618"/>
    </source>
</evidence>
<evidence type="ECO:0000313" key="1">
    <source>
        <dbReference type="EMBL" id="PKQ64602.1"/>
    </source>
</evidence>
<name>A0A2N3I2S4_9BACT</name>
<accession>A0A2N3I2S4</accession>
<keyword evidence="2" id="KW-1185">Reference proteome</keyword>
<sequence length="240" mass="28087">KYLFNGYNYTLFIILFFNNVSISQSITPSQAQTFQRNQTEFNNLANDVDRRLGMEFVDFTGDLFWNKTWEMGEIVTKSNILIDSIELKYCVLNQEFHVVKSDDTIAITNTDLINFIKIQNTLFIYCKSEVNNKIKTNCFEVLYDGKIKLLKNHTCVFVKGVKNVSSFVNPTSDHYEIRSTLFMKTPDNYAIKLPTSKNKFLKTIDTNNLKISSFIKTNKIHFNNENELIQLFSFYNKIYN</sequence>
<feature type="non-terminal residue" evidence="1">
    <location>
        <position position="1"/>
    </location>
</feature>
<dbReference type="RefSeq" id="WP_180327330.1">
    <property type="nucleotide sequence ID" value="NZ_MVDE01000023.1"/>
</dbReference>
<gene>
    <name evidence="1" type="ORF">BZG01_14585</name>
</gene>
<organism evidence="1 2">
    <name type="scientific">Labilibaculum manganireducens</name>
    <dbReference type="NCBI Taxonomy" id="1940525"/>
    <lineage>
        <taxon>Bacteria</taxon>
        <taxon>Pseudomonadati</taxon>
        <taxon>Bacteroidota</taxon>
        <taxon>Bacteroidia</taxon>
        <taxon>Marinilabiliales</taxon>
        <taxon>Marinifilaceae</taxon>
        <taxon>Labilibaculum</taxon>
    </lineage>
</organism>
<dbReference type="EMBL" id="MVDE01000023">
    <property type="protein sequence ID" value="PKQ64602.1"/>
    <property type="molecule type" value="Genomic_DNA"/>
</dbReference>
<comment type="caution">
    <text evidence="1">The sequence shown here is derived from an EMBL/GenBank/DDBJ whole genome shotgun (WGS) entry which is preliminary data.</text>
</comment>
<reference evidence="1 2" key="1">
    <citation type="journal article" date="2017" name="Front. Microbiol.">
        <title>Labilibaculum manganireducens gen. nov., sp. nov. and Labilibaculum filiforme sp. nov., Novel Bacteroidetes Isolated from Subsurface Sediments of the Baltic Sea.</title>
        <authorList>
            <person name="Vandieken V."/>
            <person name="Marshall I.P."/>
            <person name="Niemann H."/>
            <person name="Engelen B."/>
            <person name="Cypionka H."/>
        </authorList>
    </citation>
    <scope>NUCLEOTIDE SEQUENCE [LARGE SCALE GENOMIC DNA]</scope>
    <source>
        <strain evidence="1 2">59.10-2M</strain>
    </source>
</reference>
<dbReference type="Proteomes" id="UP000233618">
    <property type="component" value="Unassembled WGS sequence"/>
</dbReference>
<protein>
    <submittedName>
        <fullName evidence="1">Uncharacterized protein</fullName>
    </submittedName>
</protein>
<dbReference type="AlphaFoldDB" id="A0A2N3I2S4"/>
<proteinExistence type="predicted"/>